<protein>
    <recommendedName>
        <fullName evidence="3">Molecular chaperone DnaJ</fullName>
    </recommendedName>
</protein>
<organism evidence="1 2">
    <name type="scientific">Streptomyces lacrimifluminis</name>
    <dbReference type="NCBI Taxonomy" id="1500077"/>
    <lineage>
        <taxon>Bacteria</taxon>
        <taxon>Bacillati</taxon>
        <taxon>Actinomycetota</taxon>
        <taxon>Actinomycetes</taxon>
        <taxon>Kitasatosporales</taxon>
        <taxon>Streptomycetaceae</taxon>
        <taxon>Streptomyces</taxon>
    </lineage>
</organism>
<dbReference type="Proteomes" id="UP000625682">
    <property type="component" value="Unassembled WGS sequence"/>
</dbReference>
<evidence type="ECO:0000313" key="2">
    <source>
        <dbReference type="Proteomes" id="UP000625682"/>
    </source>
</evidence>
<sequence>MSNVVHIEVGAFDAKVHSPFEAKDYIKDLPHGWRRWDKTEKCWVVELHAIDLLESTLRLAGFTIRTTHQGGAGRQYSAPPPRAERNPDTWADSMYKALGSDLGNKAYKALVPVLHPDRGGDTVCMQQLNAARDKAKIQPAR</sequence>
<dbReference type="Gene3D" id="1.10.287.110">
    <property type="entry name" value="DnaJ domain"/>
    <property type="match status" value="1"/>
</dbReference>
<name>A0A917KQ19_9ACTN</name>
<evidence type="ECO:0008006" key="3">
    <source>
        <dbReference type="Google" id="ProtNLM"/>
    </source>
</evidence>
<reference evidence="1" key="1">
    <citation type="journal article" date="2014" name="Int. J. Syst. Evol. Microbiol.">
        <title>Complete genome sequence of Corynebacterium casei LMG S-19264T (=DSM 44701T), isolated from a smear-ripened cheese.</title>
        <authorList>
            <consortium name="US DOE Joint Genome Institute (JGI-PGF)"/>
            <person name="Walter F."/>
            <person name="Albersmeier A."/>
            <person name="Kalinowski J."/>
            <person name="Ruckert C."/>
        </authorList>
    </citation>
    <scope>NUCLEOTIDE SEQUENCE</scope>
    <source>
        <strain evidence="1">CGMCC 4.7272</strain>
    </source>
</reference>
<gene>
    <name evidence="1" type="ORF">GCM10012282_18990</name>
</gene>
<comment type="caution">
    <text evidence="1">The sequence shown here is derived from an EMBL/GenBank/DDBJ whole genome shotgun (WGS) entry which is preliminary data.</text>
</comment>
<dbReference type="RefSeq" id="WP_189146810.1">
    <property type="nucleotide sequence ID" value="NZ_BAABER010000001.1"/>
</dbReference>
<dbReference type="InterPro" id="IPR036869">
    <property type="entry name" value="J_dom_sf"/>
</dbReference>
<proteinExistence type="predicted"/>
<reference evidence="1" key="2">
    <citation type="submission" date="2020-09" db="EMBL/GenBank/DDBJ databases">
        <authorList>
            <person name="Sun Q."/>
            <person name="Zhou Y."/>
        </authorList>
    </citation>
    <scope>NUCLEOTIDE SEQUENCE</scope>
    <source>
        <strain evidence="1">CGMCC 4.7272</strain>
    </source>
</reference>
<dbReference type="EMBL" id="BMMU01000004">
    <property type="protein sequence ID" value="GGJ22724.1"/>
    <property type="molecule type" value="Genomic_DNA"/>
</dbReference>
<accession>A0A917KQ19</accession>
<evidence type="ECO:0000313" key="1">
    <source>
        <dbReference type="EMBL" id="GGJ22724.1"/>
    </source>
</evidence>
<keyword evidence="2" id="KW-1185">Reference proteome</keyword>
<dbReference type="AlphaFoldDB" id="A0A917KQ19"/>
<dbReference type="SUPFAM" id="SSF46565">
    <property type="entry name" value="Chaperone J-domain"/>
    <property type="match status" value="1"/>
</dbReference>